<dbReference type="RefSeq" id="WP_176068006.1">
    <property type="nucleotide sequence ID" value="NZ_JABWMJ010000003.1"/>
</dbReference>
<dbReference type="GO" id="GO:0003824">
    <property type="term" value="F:catalytic activity"/>
    <property type="evidence" value="ECO:0007669"/>
    <property type="project" value="UniProtKB-ARBA"/>
</dbReference>
<dbReference type="EMBL" id="JABWMJ010000003">
    <property type="protein sequence ID" value="NUZ05757.1"/>
    <property type="molecule type" value="Genomic_DNA"/>
</dbReference>
<sequence length="313" mass="34724">MTVEYGPPPAALARHYRFLRLSWNESLRLLRVRTCVTPIQCFSLAGISEMQRVLDDISANPGLIKHLVVSSDVAGVFNFGGDLALFVLLVRAQDVDSLRLYGRRCIQMVWWLEEAALRNVHTIVLVQGDTLGGGLESVMPFHKVIFERSAQAGFPEVLFNLFPGMGAWNFTVRKAGFAVANEMILSGRLYSADQLFRRSMVDLVVDDGAGESAIEYVIHSVDTKFRGTMAALRAQRLASPISLKNLEDIVDLWAESALGLTNRDLRLMERLARAQVKKVGGGSEGAVEEIKRIELDTAWGEERTGITEWTALS</sequence>
<dbReference type="Proteomes" id="UP000529637">
    <property type="component" value="Unassembled WGS sequence"/>
</dbReference>
<reference evidence="1 2" key="1">
    <citation type="submission" date="2020-06" db="EMBL/GenBank/DDBJ databases">
        <title>Schlegella sp. ID0723 isolated from air conditioner.</title>
        <authorList>
            <person name="Kim D.Y."/>
            <person name="Kim D.-U."/>
        </authorList>
    </citation>
    <scope>NUCLEOTIDE SEQUENCE [LARGE SCALE GENOMIC DNA]</scope>
    <source>
        <strain evidence="1 2">ID0723</strain>
    </source>
</reference>
<comment type="caution">
    <text evidence="1">The sequence shown here is derived from an EMBL/GenBank/DDBJ whole genome shotgun (WGS) entry which is preliminary data.</text>
</comment>
<dbReference type="GO" id="GO:0006635">
    <property type="term" value="P:fatty acid beta-oxidation"/>
    <property type="evidence" value="ECO:0007669"/>
    <property type="project" value="TreeGrafter"/>
</dbReference>
<organism evidence="1 2">
    <name type="scientific">Piscinibacter koreensis</name>
    <dbReference type="NCBI Taxonomy" id="2742824"/>
    <lineage>
        <taxon>Bacteria</taxon>
        <taxon>Pseudomonadati</taxon>
        <taxon>Pseudomonadota</taxon>
        <taxon>Betaproteobacteria</taxon>
        <taxon>Burkholderiales</taxon>
        <taxon>Sphaerotilaceae</taxon>
        <taxon>Piscinibacter</taxon>
    </lineage>
</organism>
<dbReference type="SUPFAM" id="SSF52096">
    <property type="entry name" value="ClpP/crotonase"/>
    <property type="match status" value="1"/>
</dbReference>
<dbReference type="PANTHER" id="PTHR11941:SF54">
    <property type="entry name" value="ENOYL-COA HYDRATASE, MITOCHONDRIAL"/>
    <property type="match status" value="1"/>
</dbReference>
<dbReference type="Gene3D" id="3.90.226.10">
    <property type="entry name" value="2-enoyl-CoA Hydratase, Chain A, domain 1"/>
    <property type="match status" value="1"/>
</dbReference>
<dbReference type="PANTHER" id="PTHR11941">
    <property type="entry name" value="ENOYL-COA HYDRATASE-RELATED"/>
    <property type="match status" value="1"/>
</dbReference>
<evidence type="ECO:0000313" key="1">
    <source>
        <dbReference type="EMBL" id="NUZ05757.1"/>
    </source>
</evidence>
<name>A0A7Y6NM90_9BURK</name>
<protein>
    <submittedName>
        <fullName evidence="1">Enoyl-CoA hydratase</fullName>
    </submittedName>
</protein>
<dbReference type="InterPro" id="IPR001753">
    <property type="entry name" value="Enoyl-CoA_hydra/iso"/>
</dbReference>
<dbReference type="Gene3D" id="6.20.390.30">
    <property type="match status" value="1"/>
</dbReference>
<gene>
    <name evidence="1" type="ORF">HQN59_08275</name>
</gene>
<dbReference type="AlphaFoldDB" id="A0A7Y6NM90"/>
<accession>A0A7Y6NM90</accession>
<dbReference type="Pfam" id="PF00378">
    <property type="entry name" value="ECH_1"/>
    <property type="match status" value="1"/>
</dbReference>
<keyword evidence="2" id="KW-1185">Reference proteome</keyword>
<dbReference type="InterPro" id="IPR029045">
    <property type="entry name" value="ClpP/crotonase-like_dom_sf"/>
</dbReference>
<proteinExistence type="predicted"/>
<evidence type="ECO:0000313" key="2">
    <source>
        <dbReference type="Proteomes" id="UP000529637"/>
    </source>
</evidence>
<dbReference type="NCBIfam" id="NF006452">
    <property type="entry name" value="PRK08788.1"/>
    <property type="match status" value="1"/>
</dbReference>
<dbReference type="CDD" id="cd06558">
    <property type="entry name" value="crotonase-like"/>
    <property type="match status" value="1"/>
</dbReference>